<comment type="caution">
    <text evidence="2">The sequence shown here is derived from an EMBL/GenBank/DDBJ whole genome shotgun (WGS) entry which is preliminary data.</text>
</comment>
<evidence type="ECO:0000313" key="2">
    <source>
        <dbReference type="EMBL" id="OGK16038.1"/>
    </source>
</evidence>
<dbReference type="PROSITE" id="PS51257">
    <property type="entry name" value="PROKAR_LIPOPROTEIN"/>
    <property type="match status" value="1"/>
</dbReference>
<gene>
    <name evidence="2" type="ORF">A2690_01305</name>
</gene>
<dbReference type="AlphaFoldDB" id="A0A1F7GAX2"/>
<keyword evidence="1" id="KW-0732">Signal</keyword>
<feature type="chain" id="PRO_5009529159" evidence="1">
    <location>
        <begin position="32"/>
        <end position="117"/>
    </location>
</feature>
<dbReference type="EMBL" id="MFZF01000021">
    <property type="protein sequence ID" value="OGK16038.1"/>
    <property type="molecule type" value="Genomic_DNA"/>
</dbReference>
<accession>A0A1F7GAX2</accession>
<name>A0A1F7GAX2_9BACT</name>
<proteinExistence type="predicted"/>
<dbReference type="Proteomes" id="UP000178372">
    <property type="component" value="Unassembled WGS sequence"/>
</dbReference>
<organism evidence="2 3">
    <name type="scientific">Candidatus Roizmanbacteria bacterium RIFCSPHIGHO2_01_FULL_39_12b</name>
    <dbReference type="NCBI Taxonomy" id="1802030"/>
    <lineage>
        <taxon>Bacteria</taxon>
        <taxon>Candidatus Roizmaniibacteriota</taxon>
    </lineage>
</organism>
<sequence length="117" mass="12716">MNRLEIARRISVLTYLAIAPLGLTACAPTTAYAPGRSLCDEVDKTVSFKGRVVRGNTFENQMTLELDQNNDGEPDIKILTDVDAIEIVKNNPQIQGSGTVMSPDPDCVIQAQHISSE</sequence>
<evidence type="ECO:0000313" key="3">
    <source>
        <dbReference type="Proteomes" id="UP000178372"/>
    </source>
</evidence>
<reference evidence="2 3" key="1">
    <citation type="journal article" date="2016" name="Nat. Commun.">
        <title>Thousands of microbial genomes shed light on interconnected biogeochemical processes in an aquifer system.</title>
        <authorList>
            <person name="Anantharaman K."/>
            <person name="Brown C.T."/>
            <person name="Hug L.A."/>
            <person name="Sharon I."/>
            <person name="Castelle C.J."/>
            <person name="Probst A.J."/>
            <person name="Thomas B.C."/>
            <person name="Singh A."/>
            <person name="Wilkins M.J."/>
            <person name="Karaoz U."/>
            <person name="Brodie E.L."/>
            <person name="Williams K.H."/>
            <person name="Hubbard S.S."/>
            <person name="Banfield J.F."/>
        </authorList>
    </citation>
    <scope>NUCLEOTIDE SEQUENCE [LARGE SCALE GENOMIC DNA]</scope>
</reference>
<feature type="signal peptide" evidence="1">
    <location>
        <begin position="1"/>
        <end position="31"/>
    </location>
</feature>
<evidence type="ECO:0000256" key="1">
    <source>
        <dbReference type="SAM" id="SignalP"/>
    </source>
</evidence>
<protein>
    <submittedName>
        <fullName evidence="2">Uncharacterized protein</fullName>
    </submittedName>
</protein>